<evidence type="ECO:0000256" key="1">
    <source>
        <dbReference type="ARBA" id="ARBA00001962"/>
    </source>
</evidence>
<sequence length="375" mass="42801">MDNQVLDFGKLTDDPAKSCTLPAKFYFDDQIWAKEKRDIFYRSWNYVTATANLSEPGSYITVQIADQSIVVVRGKDKQLRAFYNVCSHRAHELLQGQGKVSAITCPYHAWTYDLAGKLRTNPSLKALSDFEVSEFCLKTVAIEEFCGFVFVNLDPNASPLASQYPGLEAEIRSYSPHPEKLVFAKRLTYELKANWKNVVDNFLECYHCPPAHPAFVELVDHDQYTVTTHSRHITQLSPIRAEDNSAYKVRRGDGCEVPKYAGFWIWPNVAFNVFPGQPNMTIFHFIPTGPETTLEYFDFYLMSDTPDKEAQEFIDYIDNVLQVEDINLVESVQKGLHSRGYQQGRFVHNAEVTSMSEHGVHKFHTLVKEALSSDL</sequence>
<dbReference type="SUPFAM" id="SSF55961">
    <property type="entry name" value="Bet v1-like"/>
    <property type="match status" value="1"/>
</dbReference>
<dbReference type="PANTHER" id="PTHR43756:SF5">
    <property type="entry name" value="CHOLINE MONOOXYGENASE, CHLOROPLASTIC"/>
    <property type="match status" value="1"/>
</dbReference>
<dbReference type="RefSeq" id="WP_092867095.1">
    <property type="nucleotide sequence ID" value="NZ_FPCH01000002.1"/>
</dbReference>
<evidence type="ECO:0000256" key="5">
    <source>
        <dbReference type="ARBA" id="ARBA00023004"/>
    </source>
</evidence>
<accession>A0A1I7NDW0</accession>
<dbReference type="InterPro" id="IPR015879">
    <property type="entry name" value="Ring_hydroxy_dOase_asu_C_dom"/>
</dbReference>
<dbReference type="Proteomes" id="UP000199423">
    <property type="component" value="Unassembled WGS sequence"/>
</dbReference>
<reference evidence="9" key="1">
    <citation type="submission" date="2016-10" db="EMBL/GenBank/DDBJ databases">
        <authorList>
            <person name="Varghese N."/>
            <person name="Submissions S."/>
        </authorList>
    </citation>
    <scope>NUCLEOTIDE SEQUENCE [LARGE SCALE GENOMIC DNA]</scope>
    <source>
        <strain evidence="9">DSM 1565</strain>
    </source>
</reference>
<gene>
    <name evidence="8" type="ORF">SAMN04488557_1743</name>
</gene>
<evidence type="ECO:0000313" key="9">
    <source>
        <dbReference type="Proteomes" id="UP000199423"/>
    </source>
</evidence>
<name>A0A1I7NDW0_9HYPH</name>
<dbReference type="InterPro" id="IPR036922">
    <property type="entry name" value="Rieske_2Fe-2S_sf"/>
</dbReference>
<dbReference type="InterPro" id="IPR017941">
    <property type="entry name" value="Rieske_2Fe-2S"/>
</dbReference>
<keyword evidence="9" id="KW-1185">Reference proteome</keyword>
<dbReference type="Gene3D" id="2.102.10.10">
    <property type="entry name" value="Rieske [2Fe-2S] iron-sulphur domain"/>
    <property type="match status" value="1"/>
</dbReference>
<dbReference type="PRINTS" id="PR00090">
    <property type="entry name" value="RNGDIOXGNASE"/>
</dbReference>
<evidence type="ECO:0000256" key="2">
    <source>
        <dbReference type="ARBA" id="ARBA00022714"/>
    </source>
</evidence>
<dbReference type="Gene3D" id="3.90.380.10">
    <property type="entry name" value="Naphthalene 1,2-dioxygenase Alpha Subunit, Chain A, domain 1"/>
    <property type="match status" value="2"/>
</dbReference>
<dbReference type="PROSITE" id="PS51296">
    <property type="entry name" value="RIESKE"/>
    <property type="match status" value="1"/>
</dbReference>
<keyword evidence="2" id="KW-0001">2Fe-2S</keyword>
<dbReference type="GO" id="GO:0004497">
    <property type="term" value="F:monooxygenase activity"/>
    <property type="evidence" value="ECO:0007669"/>
    <property type="project" value="UniProtKB-KW"/>
</dbReference>
<evidence type="ECO:0000259" key="7">
    <source>
        <dbReference type="PROSITE" id="PS51296"/>
    </source>
</evidence>
<organism evidence="8 9">
    <name type="scientific">Hyphomicrobium facile</name>
    <dbReference type="NCBI Taxonomy" id="51670"/>
    <lineage>
        <taxon>Bacteria</taxon>
        <taxon>Pseudomonadati</taxon>
        <taxon>Pseudomonadota</taxon>
        <taxon>Alphaproteobacteria</taxon>
        <taxon>Hyphomicrobiales</taxon>
        <taxon>Hyphomicrobiaceae</taxon>
        <taxon>Hyphomicrobium</taxon>
    </lineage>
</organism>
<evidence type="ECO:0000256" key="6">
    <source>
        <dbReference type="ARBA" id="ARBA00023014"/>
    </source>
</evidence>
<proteinExistence type="predicted"/>
<keyword evidence="4" id="KW-0560">Oxidoreductase</keyword>
<dbReference type="EMBL" id="FPCH01000002">
    <property type="protein sequence ID" value="SFV32839.1"/>
    <property type="molecule type" value="Genomic_DNA"/>
</dbReference>
<keyword evidence="8" id="KW-0503">Monooxygenase</keyword>
<feature type="domain" description="Rieske" evidence="7">
    <location>
        <begin position="46"/>
        <end position="151"/>
    </location>
</feature>
<protein>
    <submittedName>
        <fullName evidence="8">Choline monooxygenase</fullName>
    </submittedName>
</protein>
<keyword evidence="5" id="KW-0408">Iron</keyword>
<dbReference type="Pfam" id="PF00848">
    <property type="entry name" value="Ring_hydroxyl_A"/>
    <property type="match status" value="1"/>
</dbReference>
<evidence type="ECO:0000256" key="3">
    <source>
        <dbReference type="ARBA" id="ARBA00022723"/>
    </source>
</evidence>
<keyword evidence="6" id="KW-0411">Iron-sulfur</keyword>
<dbReference type="GO" id="GO:0005506">
    <property type="term" value="F:iron ion binding"/>
    <property type="evidence" value="ECO:0007669"/>
    <property type="project" value="InterPro"/>
</dbReference>
<dbReference type="GO" id="GO:0051537">
    <property type="term" value="F:2 iron, 2 sulfur cluster binding"/>
    <property type="evidence" value="ECO:0007669"/>
    <property type="project" value="UniProtKB-KW"/>
</dbReference>
<dbReference type="Pfam" id="PF00355">
    <property type="entry name" value="Rieske"/>
    <property type="match status" value="1"/>
</dbReference>
<keyword evidence="3" id="KW-0479">Metal-binding</keyword>
<dbReference type="OrthoDB" id="7456916at2"/>
<dbReference type="PANTHER" id="PTHR43756">
    <property type="entry name" value="CHOLINE MONOOXYGENASE, CHLOROPLASTIC"/>
    <property type="match status" value="1"/>
</dbReference>
<comment type="cofactor">
    <cofactor evidence="1">
        <name>Fe cation</name>
        <dbReference type="ChEBI" id="CHEBI:24875"/>
    </cofactor>
</comment>
<evidence type="ECO:0000313" key="8">
    <source>
        <dbReference type="EMBL" id="SFV32839.1"/>
    </source>
</evidence>
<dbReference type="CDD" id="cd03469">
    <property type="entry name" value="Rieske_RO_Alpha_N"/>
    <property type="match status" value="1"/>
</dbReference>
<dbReference type="InterPro" id="IPR001663">
    <property type="entry name" value="Rng_hydr_dOase-A"/>
</dbReference>
<evidence type="ECO:0000256" key="4">
    <source>
        <dbReference type="ARBA" id="ARBA00023002"/>
    </source>
</evidence>
<dbReference type="STRING" id="51670.SAMN04488557_1743"/>
<dbReference type="SUPFAM" id="SSF50022">
    <property type="entry name" value="ISP domain"/>
    <property type="match status" value="1"/>
</dbReference>
<dbReference type="AlphaFoldDB" id="A0A1I7NDW0"/>